<dbReference type="GO" id="GO:0016829">
    <property type="term" value="F:lyase activity"/>
    <property type="evidence" value="ECO:0007669"/>
    <property type="project" value="UniProtKB-KW"/>
</dbReference>
<gene>
    <name evidence="7" type="ORF">METZ01_LOCUS7479</name>
</gene>
<keyword evidence="4" id="KW-0472">Membrane</keyword>
<accession>A0A381NJ96</accession>
<evidence type="ECO:0000313" key="7">
    <source>
        <dbReference type="EMBL" id="SUZ54625.1"/>
    </source>
</evidence>
<dbReference type="Gene3D" id="3.30.1490.480">
    <property type="entry name" value="Endolytic murein transglycosylase"/>
    <property type="match status" value="1"/>
</dbReference>
<evidence type="ECO:0008006" key="8">
    <source>
        <dbReference type="Google" id="ProtNLM"/>
    </source>
</evidence>
<evidence type="ECO:0000256" key="1">
    <source>
        <dbReference type="ARBA" id="ARBA00022475"/>
    </source>
</evidence>
<dbReference type="CDD" id="cd08010">
    <property type="entry name" value="MltG_like"/>
    <property type="match status" value="1"/>
</dbReference>
<evidence type="ECO:0000256" key="4">
    <source>
        <dbReference type="ARBA" id="ARBA00023136"/>
    </source>
</evidence>
<protein>
    <recommendedName>
        <fullName evidence="8">Endolytic murein transglycosylase</fullName>
    </recommendedName>
</protein>
<dbReference type="Gene3D" id="3.30.160.60">
    <property type="entry name" value="Classic Zinc Finger"/>
    <property type="match status" value="1"/>
</dbReference>
<keyword evidence="6" id="KW-0961">Cell wall biogenesis/degradation</keyword>
<sequence>MRRTIAVLASVFIVVFGVWQFMENWAGRPFTLDSPVTIVIERGESFSTIGLRLTADGIVDSARLLKARARMRGLTGSVRAGEYRFESNHSPDRVLDRLVSGDVLVHSVQIIEGETFSVTRHKLLEAPGLMFDLDNVTVVNVLAMLGLADAHGEGQFFPDTYHYVRGDQASEILVRAWERMRLQLKTAWENRAADLALASPYEVLIMASIIEKESGLEKDRREIGGVFSRRLKQGMRLQTDPSVIYGLGDAFDGNLTRADLKKDGPYNTYARHGLPPTPIGAPGRTALNAAVRPGTGTALYFVARGDGSSQFSDTLDEHLNAVRRYQLRGDQ</sequence>
<dbReference type="NCBIfam" id="TIGR00247">
    <property type="entry name" value="endolytic transglycosylase MltG"/>
    <property type="match status" value="1"/>
</dbReference>
<proteinExistence type="inferred from homology"/>
<dbReference type="AlphaFoldDB" id="A0A381NJ96"/>
<organism evidence="7">
    <name type="scientific">marine metagenome</name>
    <dbReference type="NCBI Taxonomy" id="408172"/>
    <lineage>
        <taxon>unclassified sequences</taxon>
        <taxon>metagenomes</taxon>
        <taxon>ecological metagenomes</taxon>
    </lineage>
</organism>
<reference evidence="7" key="1">
    <citation type="submission" date="2018-05" db="EMBL/GenBank/DDBJ databases">
        <authorList>
            <person name="Lanie J.A."/>
            <person name="Ng W.-L."/>
            <person name="Kazmierczak K.M."/>
            <person name="Andrzejewski T.M."/>
            <person name="Davidsen T.M."/>
            <person name="Wayne K.J."/>
            <person name="Tettelin H."/>
            <person name="Glass J.I."/>
            <person name="Rusch D."/>
            <person name="Podicherti R."/>
            <person name="Tsui H.-C.T."/>
            <person name="Winkler M.E."/>
        </authorList>
    </citation>
    <scope>NUCLEOTIDE SEQUENCE</scope>
</reference>
<evidence type="ECO:0000256" key="2">
    <source>
        <dbReference type="ARBA" id="ARBA00022692"/>
    </source>
</evidence>
<keyword evidence="3" id="KW-1133">Transmembrane helix</keyword>
<name>A0A381NJ96_9ZZZZ</name>
<evidence type="ECO:0000256" key="3">
    <source>
        <dbReference type="ARBA" id="ARBA00022989"/>
    </source>
</evidence>
<dbReference type="PANTHER" id="PTHR30518:SF2">
    <property type="entry name" value="ENDOLYTIC MUREIN TRANSGLYCOSYLASE"/>
    <property type="match status" value="1"/>
</dbReference>
<dbReference type="Pfam" id="PF02618">
    <property type="entry name" value="YceG"/>
    <property type="match status" value="1"/>
</dbReference>
<dbReference type="EMBL" id="UINC01000399">
    <property type="protein sequence ID" value="SUZ54625.1"/>
    <property type="molecule type" value="Genomic_DNA"/>
</dbReference>
<dbReference type="GO" id="GO:0071555">
    <property type="term" value="P:cell wall organization"/>
    <property type="evidence" value="ECO:0007669"/>
    <property type="project" value="UniProtKB-KW"/>
</dbReference>
<keyword evidence="2" id="KW-0812">Transmembrane</keyword>
<keyword evidence="5" id="KW-0456">Lyase</keyword>
<evidence type="ECO:0000256" key="5">
    <source>
        <dbReference type="ARBA" id="ARBA00023239"/>
    </source>
</evidence>
<dbReference type="InterPro" id="IPR003770">
    <property type="entry name" value="MLTG-like"/>
</dbReference>
<evidence type="ECO:0000256" key="6">
    <source>
        <dbReference type="ARBA" id="ARBA00023316"/>
    </source>
</evidence>
<dbReference type="PANTHER" id="PTHR30518">
    <property type="entry name" value="ENDOLYTIC MUREIN TRANSGLYCOSYLASE"/>
    <property type="match status" value="1"/>
</dbReference>
<dbReference type="HAMAP" id="MF_02065">
    <property type="entry name" value="MltG"/>
    <property type="match status" value="1"/>
</dbReference>
<keyword evidence="1" id="KW-1003">Cell membrane</keyword>